<proteinExistence type="predicted"/>
<dbReference type="Pfam" id="PF00439">
    <property type="entry name" value="Bromodomain"/>
    <property type="match status" value="1"/>
</dbReference>
<evidence type="ECO:0000256" key="1">
    <source>
        <dbReference type="ARBA" id="ARBA00023117"/>
    </source>
</evidence>
<reference evidence="4 5" key="1">
    <citation type="submission" date="2016-09" db="EMBL/GenBank/DDBJ databases">
        <title>Extensive genetic diversity and differential bi-allelic expression allows diatom success in the polar Southern Ocean.</title>
        <authorList>
            <consortium name="DOE Joint Genome Institute"/>
            <person name="Mock T."/>
            <person name="Otillar R.P."/>
            <person name="Strauss J."/>
            <person name="Dupont C."/>
            <person name="Frickenhaus S."/>
            <person name="Maumus F."/>
            <person name="Mcmullan M."/>
            <person name="Sanges R."/>
            <person name="Schmutz J."/>
            <person name="Toseland A."/>
            <person name="Valas R."/>
            <person name="Veluchamy A."/>
            <person name="Ward B.J."/>
            <person name="Allen A."/>
            <person name="Barry K."/>
            <person name="Falciatore A."/>
            <person name="Ferrante M."/>
            <person name="Fortunato A.E."/>
            <person name="Gloeckner G."/>
            <person name="Gruber A."/>
            <person name="Hipkin R."/>
            <person name="Janech M."/>
            <person name="Kroth P."/>
            <person name="Leese F."/>
            <person name="Lindquist E."/>
            <person name="Lyon B.R."/>
            <person name="Martin J."/>
            <person name="Mayer C."/>
            <person name="Parker M."/>
            <person name="Quesneville H."/>
            <person name="Raymond J."/>
            <person name="Uhlig C."/>
            <person name="Valentin K.U."/>
            <person name="Worden A.Z."/>
            <person name="Armbrust E.V."/>
            <person name="Bowler C."/>
            <person name="Green B."/>
            <person name="Moulton V."/>
            <person name="Van Oosterhout C."/>
            <person name="Grigoriev I."/>
        </authorList>
    </citation>
    <scope>NUCLEOTIDE SEQUENCE [LARGE SCALE GENOMIC DNA]</scope>
    <source>
        <strain evidence="4 5">CCMP1102</strain>
    </source>
</reference>
<gene>
    <name evidence="4" type="ORF">FRACYDRAFT_183258</name>
</gene>
<dbReference type="Proteomes" id="UP000095751">
    <property type="component" value="Unassembled WGS sequence"/>
</dbReference>
<dbReference type="PRINTS" id="PR00503">
    <property type="entry name" value="BROMODOMAIN"/>
</dbReference>
<evidence type="ECO:0000313" key="5">
    <source>
        <dbReference type="Proteomes" id="UP000095751"/>
    </source>
</evidence>
<keyword evidence="1 2" id="KW-0103">Bromodomain</keyword>
<dbReference type="EMBL" id="KV784356">
    <property type="protein sequence ID" value="OEU18483.1"/>
    <property type="molecule type" value="Genomic_DNA"/>
</dbReference>
<dbReference type="InterPro" id="IPR001487">
    <property type="entry name" value="Bromodomain"/>
</dbReference>
<feature type="domain" description="Bromo" evidence="3">
    <location>
        <begin position="16"/>
        <end position="79"/>
    </location>
</feature>
<dbReference type="KEGG" id="fcy:FRACYDRAFT_183258"/>
<dbReference type="Gene3D" id="1.20.920.10">
    <property type="entry name" value="Bromodomain-like"/>
    <property type="match status" value="1"/>
</dbReference>
<dbReference type="AlphaFoldDB" id="A0A1E7FL09"/>
<feature type="non-terminal residue" evidence="4">
    <location>
        <position position="79"/>
    </location>
</feature>
<accession>A0A1E7FL09</accession>
<organism evidence="4 5">
    <name type="scientific">Fragilariopsis cylindrus CCMP1102</name>
    <dbReference type="NCBI Taxonomy" id="635003"/>
    <lineage>
        <taxon>Eukaryota</taxon>
        <taxon>Sar</taxon>
        <taxon>Stramenopiles</taxon>
        <taxon>Ochrophyta</taxon>
        <taxon>Bacillariophyta</taxon>
        <taxon>Bacillariophyceae</taxon>
        <taxon>Bacillariophycidae</taxon>
        <taxon>Bacillariales</taxon>
        <taxon>Bacillariaceae</taxon>
        <taxon>Fragilariopsis</taxon>
    </lineage>
</organism>
<dbReference type="OrthoDB" id="48634at2759"/>
<evidence type="ECO:0000256" key="2">
    <source>
        <dbReference type="PROSITE-ProRule" id="PRU00035"/>
    </source>
</evidence>
<sequence>MEENKSVLTELNRLLRKNNIANHLSLPVDQERYFDYANMVEIPMDMMFVKRRLAANYYGSNLGVAADLRLIRDNCIKYN</sequence>
<dbReference type="PROSITE" id="PS50014">
    <property type="entry name" value="BROMODOMAIN_2"/>
    <property type="match status" value="1"/>
</dbReference>
<keyword evidence="5" id="KW-1185">Reference proteome</keyword>
<protein>
    <recommendedName>
        <fullName evidence="3">Bromo domain-containing protein</fullName>
    </recommendedName>
</protein>
<dbReference type="SUPFAM" id="SSF47370">
    <property type="entry name" value="Bromodomain"/>
    <property type="match status" value="1"/>
</dbReference>
<dbReference type="InterPro" id="IPR036427">
    <property type="entry name" value="Bromodomain-like_sf"/>
</dbReference>
<name>A0A1E7FL09_9STRA</name>
<dbReference type="CDD" id="cd04369">
    <property type="entry name" value="Bromodomain"/>
    <property type="match status" value="1"/>
</dbReference>
<dbReference type="InParanoid" id="A0A1E7FL09"/>
<evidence type="ECO:0000313" key="4">
    <source>
        <dbReference type="EMBL" id="OEU18483.1"/>
    </source>
</evidence>
<evidence type="ECO:0000259" key="3">
    <source>
        <dbReference type="PROSITE" id="PS50014"/>
    </source>
</evidence>